<feature type="domain" description="N-acetyltransferase" evidence="1">
    <location>
        <begin position="35"/>
        <end position="189"/>
    </location>
</feature>
<accession>A0ABP7L9P7</accession>
<dbReference type="Proteomes" id="UP001501803">
    <property type="component" value="Unassembled WGS sequence"/>
</dbReference>
<organism evidence="2 3">
    <name type="scientific">Leifsonia kafniensis</name>
    <dbReference type="NCBI Taxonomy" id="475957"/>
    <lineage>
        <taxon>Bacteria</taxon>
        <taxon>Bacillati</taxon>
        <taxon>Actinomycetota</taxon>
        <taxon>Actinomycetes</taxon>
        <taxon>Micrococcales</taxon>
        <taxon>Microbacteriaceae</taxon>
        <taxon>Leifsonia</taxon>
    </lineage>
</organism>
<name>A0ABP7L9P7_9MICO</name>
<dbReference type="InterPro" id="IPR000182">
    <property type="entry name" value="GNAT_dom"/>
</dbReference>
<gene>
    <name evidence="2" type="ORF">GCM10022381_42400</name>
</gene>
<dbReference type="PROSITE" id="PS51186">
    <property type="entry name" value="GNAT"/>
    <property type="match status" value="2"/>
</dbReference>
<dbReference type="CDD" id="cd04301">
    <property type="entry name" value="NAT_SF"/>
    <property type="match status" value="2"/>
</dbReference>
<evidence type="ECO:0000313" key="3">
    <source>
        <dbReference type="Proteomes" id="UP001501803"/>
    </source>
</evidence>
<evidence type="ECO:0000259" key="1">
    <source>
        <dbReference type="PROSITE" id="PS51186"/>
    </source>
</evidence>
<dbReference type="PANTHER" id="PTHR43617:SF20">
    <property type="entry name" value="N-ALPHA-ACETYLTRANSFERASE RIMI"/>
    <property type="match status" value="1"/>
</dbReference>
<proteinExistence type="predicted"/>
<dbReference type="Gene3D" id="3.40.630.30">
    <property type="match status" value="1"/>
</dbReference>
<keyword evidence="3" id="KW-1185">Reference proteome</keyword>
<evidence type="ECO:0000313" key="2">
    <source>
        <dbReference type="EMBL" id="GAA3896473.1"/>
    </source>
</evidence>
<protein>
    <submittedName>
        <fullName evidence="2">GNAT family N-acetyltransferase</fullName>
    </submittedName>
</protein>
<dbReference type="EMBL" id="BAABCN010000018">
    <property type="protein sequence ID" value="GAA3896473.1"/>
    <property type="molecule type" value="Genomic_DNA"/>
</dbReference>
<dbReference type="PANTHER" id="PTHR43617">
    <property type="entry name" value="L-AMINO ACID N-ACETYLTRANSFERASE"/>
    <property type="match status" value="1"/>
</dbReference>
<comment type="caution">
    <text evidence="2">The sequence shown here is derived from an EMBL/GenBank/DDBJ whole genome shotgun (WGS) entry which is preliminary data.</text>
</comment>
<feature type="domain" description="N-acetyltransferase" evidence="1">
    <location>
        <begin position="201"/>
        <end position="355"/>
    </location>
</feature>
<dbReference type="Pfam" id="PF00583">
    <property type="entry name" value="Acetyltransf_1"/>
    <property type="match status" value="1"/>
</dbReference>
<sequence>MTPGYGGGMTEAGQDLAARVGAPKRLALPIHPDVPLWRPAGIEDLDRIWRLSSAIASSDHPNHLTTRDGLAAIFARQYFRPAHDSLLGFDSAGRVVASGLVLLPSLRRSVVRSTIVGGVDPERRGRGIGQRLLAWQVGRAKQQLAESGEELPGWVLAFADERAPRKRRLLQRAGFSLRRHFVSLERRLDTPISPVEPIGTVRIAHYREGLSSRIHLARDAAFSDHWGSAPMSTEAWDDFIGGSSFRAELSFVALAPASAGGASVVGFGLGSANEADWPHQGFRGSHIDMLGVVPGWRGRRVASAVLSAQLQASREEGMERVTLDVDADSTTGAYDLYRKWEFTPRYRKYAYTLEY</sequence>
<reference evidence="3" key="1">
    <citation type="journal article" date="2019" name="Int. J. Syst. Evol. Microbiol.">
        <title>The Global Catalogue of Microorganisms (GCM) 10K type strain sequencing project: providing services to taxonomists for standard genome sequencing and annotation.</title>
        <authorList>
            <consortium name="The Broad Institute Genomics Platform"/>
            <consortium name="The Broad Institute Genome Sequencing Center for Infectious Disease"/>
            <person name="Wu L."/>
            <person name="Ma J."/>
        </authorList>
    </citation>
    <scope>NUCLEOTIDE SEQUENCE [LARGE SCALE GENOMIC DNA]</scope>
    <source>
        <strain evidence="3">JCM 17021</strain>
    </source>
</reference>
<dbReference type="SUPFAM" id="SSF55729">
    <property type="entry name" value="Acyl-CoA N-acyltransferases (Nat)"/>
    <property type="match status" value="2"/>
</dbReference>
<dbReference type="InterPro" id="IPR016181">
    <property type="entry name" value="Acyl_CoA_acyltransferase"/>
</dbReference>
<dbReference type="InterPro" id="IPR050276">
    <property type="entry name" value="MshD_Acetyltransferase"/>
</dbReference>